<dbReference type="GO" id="GO:0097272">
    <property type="term" value="P:ammonium homeostasis"/>
    <property type="evidence" value="ECO:0007669"/>
    <property type="project" value="TreeGrafter"/>
</dbReference>
<evidence type="ECO:0000256" key="5">
    <source>
        <dbReference type="SAM" id="Phobius"/>
    </source>
</evidence>
<dbReference type="EMBL" id="JAHLQT010013773">
    <property type="protein sequence ID" value="KAG7170686.1"/>
    <property type="molecule type" value="Genomic_DNA"/>
</dbReference>
<dbReference type="GO" id="GO:0005886">
    <property type="term" value="C:plasma membrane"/>
    <property type="evidence" value="ECO:0007669"/>
    <property type="project" value="TreeGrafter"/>
</dbReference>
<evidence type="ECO:0000256" key="2">
    <source>
        <dbReference type="ARBA" id="ARBA00022692"/>
    </source>
</evidence>
<comment type="subcellular location">
    <subcellularLocation>
        <location evidence="1">Membrane</location>
        <topology evidence="1">Multi-pass membrane protein</topology>
    </subcellularLocation>
</comment>
<feature type="transmembrane region" description="Helical" evidence="5">
    <location>
        <begin position="106"/>
        <end position="127"/>
    </location>
</feature>
<dbReference type="Proteomes" id="UP000747542">
    <property type="component" value="Unassembled WGS sequence"/>
</dbReference>
<proteinExistence type="predicted"/>
<sequence length="215" mass="23112">EPTSSLLEEIFNLSKHLLTDSGSAAVKIAAGMLNMTENVLKLNVSDVAPVDLGAVVTEVNSILEIFPVNLTESFSVNGTHNATVNVTITSRGGGVQSEDDEFGNDAAWILTATFIIFTMQSGFGLLESGCVSMKNETNIMVKNVVDVLLGGFTYWLFGYALSFGKSEWTNPFCGWGDFAINPDEENMGAIYTTFFFQLSFATTATTIVSGAIAER</sequence>
<evidence type="ECO:0000256" key="4">
    <source>
        <dbReference type="ARBA" id="ARBA00023136"/>
    </source>
</evidence>
<accession>A0A8J5K797</accession>
<organism evidence="7 8">
    <name type="scientific">Homarus americanus</name>
    <name type="common">American lobster</name>
    <dbReference type="NCBI Taxonomy" id="6706"/>
    <lineage>
        <taxon>Eukaryota</taxon>
        <taxon>Metazoa</taxon>
        <taxon>Ecdysozoa</taxon>
        <taxon>Arthropoda</taxon>
        <taxon>Crustacea</taxon>
        <taxon>Multicrustacea</taxon>
        <taxon>Malacostraca</taxon>
        <taxon>Eumalacostraca</taxon>
        <taxon>Eucarida</taxon>
        <taxon>Decapoda</taxon>
        <taxon>Pleocyemata</taxon>
        <taxon>Astacidea</taxon>
        <taxon>Nephropoidea</taxon>
        <taxon>Nephropidae</taxon>
        <taxon>Homarus</taxon>
    </lineage>
</organism>
<dbReference type="InterPro" id="IPR024041">
    <property type="entry name" value="NH4_transpt_AmtB-like_dom"/>
</dbReference>
<feature type="non-terminal residue" evidence="7">
    <location>
        <position position="1"/>
    </location>
</feature>
<dbReference type="PANTHER" id="PTHR11730:SF58">
    <property type="entry name" value="AMMONIUM TRANSPORTER"/>
    <property type="match status" value="1"/>
</dbReference>
<feature type="non-terminal residue" evidence="7">
    <location>
        <position position="215"/>
    </location>
</feature>
<keyword evidence="8" id="KW-1185">Reference proteome</keyword>
<evidence type="ECO:0000313" key="7">
    <source>
        <dbReference type="EMBL" id="KAG7170686.1"/>
    </source>
</evidence>
<evidence type="ECO:0000256" key="3">
    <source>
        <dbReference type="ARBA" id="ARBA00022989"/>
    </source>
</evidence>
<gene>
    <name evidence="7" type="primary">Amt-3-L1</name>
    <name evidence="7" type="ORF">Hamer_G013509</name>
</gene>
<dbReference type="InterPro" id="IPR029020">
    <property type="entry name" value="Ammonium/urea_transptr"/>
</dbReference>
<dbReference type="AlphaFoldDB" id="A0A8J5K797"/>
<dbReference type="SUPFAM" id="SSF111352">
    <property type="entry name" value="Ammonium transporter"/>
    <property type="match status" value="1"/>
</dbReference>
<keyword evidence="2 5" id="KW-0812">Transmembrane</keyword>
<dbReference type="PANTHER" id="PTHR11730">
    <property type="entry name" value="AMMONIUM TRANSPORTER"/>
    <property type="match status" value="1"/>
</dbReference>
<name>A0A8J5K797_HOMAM</name>
<reference evidence="7" key="1">
    <citation type="journal article" date="2021" name="Sci. Adv.">
        <title>The American lobster genome reveals insights on longevity, neural, and immune adaptations.</title>
        <authorList>
            <person name="Polinski J.M."/>
            <person name="Zimin A.V."/>
            <person name="Clark K.F."/>
            <person name="Kohn A.B."/>
            <person name="Sadowski N."/>
            <person name="Timp W."/>
            <person name="Ptitsyn A."/>
            <person name="Khanna P."/>
            <person name="Romanova D.Y."/>
            <person name="Williams P."/>
            <person name="Greenwood S.J."/>
            <person name="Moroz L.L."/>
            <person name="Walt D.R."/>
            <person name="Bodnar A.G."/>
        </authorList>
    </citation>
    <scope>NUCLEOTIDE SEQUENCE</scope>
    <source>
        <strain evidence="7">GMGI-L3</strain>
    </source>
</reference>
<dbReference type="Gene3D" id="1.10.3430.10">
    <property type="entry name" value="Ammonium transporter AmtB like domains"/>
    <property type="match status" value="1"/>
</dbReference>
<keyword evidence="4 5" id="KW-0472">Membrane</keyword>
<protein>
    <submittedName>
        <fullName evidence="7">Ammonium transporter 3-like 1</fullName>
    </submittedName>
</protein>
<evidence type="ECO:0000256" key="1">
    <source>
        <dbReference type="ARBA" id="ARBA00004141"/>
    </source>
</evidence>
<dbReference type="GO" id="GO:0008519">
    <property type="term" value="F:ammonium channel activity"/>
    <property type="evidence" value="ECO:0007669"/>
    <property type="project" value="InterPro"/>
</dbReference>
<evidence type="ECO:0000313" key="8">
    <source>
        <dbReference type="Proteomes" id="UP000747542"/>
    </source>
</evidence>
<dbReference type="Pfam" id="PF00909">
    <property type="entry name" value="Ammonium_transp"/>
    <property type="match status" value="1"/>
</dbReference>
<feature type="transmembrane region" description="Helical" evidence="5">
    <location>
        <begin position="139"/>
        <end position="161"/>
    </location>
</feature>
<keyword evidence="3 5" id="KW-1133">Transmembrane helix</keyword>
<feature type="transmembrane region" description="Helical" evidence="5">
    <location>
        <begin position="194"/>
        <end position="213"/>
    </location>
</feature>
<evidence type="ECO:0000259" key="6">
    <source>
        <dbReference type="Pfam" id="PF00909"/>
    </source>
</evidence>
<comment type="caution">
    <text evidence="7">The sequence shown here is derived from an EMBL/GenBank/DDBJ whole genome shotgun (WGS) entry which is preliminary data.</text>
</comment>
<feature type="domain" description="Ammonium transporter AmtB-like" evidence="6">
    <location>
        <begin position="107"/>
        <end position="215"/>
    </location>
</feature>